<accession>A0A0E9V7X9</accession>
<sequence length="34" mass="4209">MLHLRKWKKCKMTLNGWVHRRDVVSMKMQEMGCF</sequence>
<evidence type="ECO:0000313" key="1">
    <source>
        <dbReference type="EMBL" id="JAH73308.1"/>
    </source>
</evidence>
<name>A0A0E9V7X9_ANGAN</name>
<reference evidence="1" key="1">
    <citation type="submission" date="2014-11" db="EMBL/GenBank/DDBJ databases">
        <authorList>
            <person name="Amaro Gonzalez C."/>
        </authorList>
    </citation>
    <scope>NUCLEOTIDE SEQUENCE</scope>
</reference>
<dbReference type="AlphaFoldDB" id="A0A0E9V7X9"/>
<protein>
    <submittedName>
        <fullName evidence="1">Uncharacterized protein</fullName>
    </submittedName>
</protein>
<dbReference type="EMBL" id="GBXM01035269">
    <property type="protein sequence ID" value="JAH73308.1"/>
    <property type="molecule type" value="Transcribed_RNA"/>
</dbReference>
<reference evidence="1" key="2">
    <citation type="journal article" date="2015" name="Fish Shellfish Immunol.">
        <title>Early steps in the European eel (Anguilla anguilla)-Vibrio vulnificus interaction in the gills: Role of the RtxA13 toxin.</title>
        <authorList>
            <person name="Callol A."/>
            <person name="Pajuelo D."/>
            <person name="Ebbesson L."/>
            <person name="Teles M."/>
            <person name="MacKenzie S."/>
            <person name="Amaro C."/>
        </authorList>
    </citation>
    <scope>NUCLEOTIDE SEQUENCE</scope>
</reference>
<organism evidence="1">
    <name type="scientific">Anguilla anguilla</name>
    <name type="common">European freshwater eel</name>
    <name type="synonym">Muraena anguilla</name>
    <dbReference type="NCBI Taxonomy" id="7936"/>
    <lineage>
        <taxon>Eukaryota</taxon>
        <taxon>Metazoa</taxon>
        <taxon>Chordata</taxon>
        <taxon>Craniata</taxon>
        <taxon>Vertebrata</taxon>
        <taxon>Euteleostomi</taxon>
        <taxon>Actinopterygii</taxon>
        <taxon>Neopterygii</taxon>
        <taxon>Teleostei</taxon>
        <taxon>Anguilliformes</taxon>
        <taxon>Anguillidae</taxon>
        <taxon>Anguilla</taxon>
    </lineage>
</organism>
<proteinExistence type="predicted"/>